<accession>A0AAP0EXU9</accession>
<name>A0AAP0EXU9_9MAGN</name>
<proteinExistence type="predicted"/>
<sequence length="119" mass="11530">MATRTAAPAPGGGAVVGKTMSSGSGTAATPTAAAVEAKLRTMFQRSRDAGRSGMTEATRRPAVAEADGSGSSDAGSSSSDASSSGRSARTTEMRGSDDGGADRQSQCGSGVGEIAATAR</sequence>
<evidence type="ECO:0000313" key="3">
    <source>
        <dbReference type="Proteomes" id="UP001419268"/>
    </source>
</evidence>
<keyword evidence="3" id="KW-1185">Reference proteome</keyword>
<feature type="region of interest" description="Disordered" evidence="1">
    <location>
        <begin position="1"/>
        <end position="119"/>
    </location>
</feature>
<reference evidence="2 3" key="1">
    <citation type="submission" date="2024-01" db="EMBL/GenBank/DDBJ databases">
        <title>Genome assemblies of Stephania.</title>
        <authorList>
            <person name="Yang L."/>
        </authorList>
    </citation>
    <scope>NUCLEOTIDE SEQUENCE [LARGE SCALE GENOMIC DNA]</scope>
    <source>
        <strain evidence="2">JXDWG</strain>
        <tissue evidence="2">Leaf</tissue>
    </source>
</reference>
<dbReference type="EMBL" id="JBBNAG010000010">
    <property type="protein sequence ID" value="KAK9100235.1"/>
    <property type="molecule type" value="Genomic_DNA"/>
</dbReference>
<comment type="caution">
    <text evidence="2">The sequence shown here is derived from an EMBL/GenBank/DDBJ whole genome shotgun (WGS) entry which is preliminary data.</text>
</comment>
<feature type="compositionally biased region" description="Basic and acidic residues" evidence="1">
    <location>
        <begin position="89"/>
        <end position="101"/>
    </location>
</feature>
<feature type="compositionally biased region" description="Low complexity" evidence="1">
    <location>
        <begin position="66"/>
        <end position="88"/>
    </location>
</feature>
<dbReference type="Proteomes" id="UP001419268">
    <property type="component" value="Unassembled WGS sequence"/>
</dbReference>
<protein>
    <submittedName>
        <fullName evidence="2">Uncharacterized protein</fullName>
    </submittedName>
</protein>
<gene>
    <name evidence="2" type="ORF">Scep_023665</name>
</gene>
<dbReference type="AlphaFoldDB" id="A0AAP0EXU9"/>
<feature type="compositionally biased region" description="Low complexity" evidence="1">
    <location>
        <begin position="21"/>
        <end position="34"/>
    </location>
</feature>
<organism evidence="2 3">
    <name type="scientific">Stephania cephalantha</name>
    <dbReference type="NCBI Taxonomy" id="152367"/>
    <lineage>
        <taxon>Eukaryota</taxon>
        <taxon>Viridiplantae</taxon>
        <taxon>Streptophyta</taxon>
        <taxon>Embryophyta</taxon>
        <taxon>Tracheophyta</taxon>
        <taxon>Spermatophyta</taxon>
        <taxon>Magnoliopsida</taxon>
        <taxon>Ranunculales</taxon>
        <taxon>Menispermaceae</taxon>
        <taxon>Menispermoideae</taxon>
        <taxon>Cissampelideae</taxon>
        <taxon>Stephania</taxon>
    </lineage>
</organism>
<evidence type="ECO:0000256" key="1">
    <source>
        <dbReference type="SAM" id="MobiDB-lite"/>
    </source>
</evidence>
<evidence type="ECO:0000313" key="2">
    <source>
        <dbReference type="EMBL" id="KAK9100235.1"/>
    </source>
</evidence>